<keyword evidence="1" id="KW-0175">Coiled coil</keyword>
<evidence type="ECO:0000313" key="2">
    <source>
        <dbReference type="EMBL" id="QJR77941.1"/>
    </source>
</evidence>
<name>A0A6M4M3S8_9BACT</name>
<evidence type="ECO:0000313" key="3">
    <source>
        <dbReference type="Proteomes" id="UP000500949"/>
    </source>
</evidence>
<feature type="coiled-coil region" evidence="1">
    <location>
        <begin position="22"/>
        <end position="66"/>
    </location>
</feature>
<protein>
    <submittedName>
        <fullName evidence="2">Uncharacterized protein</fullName>
    </submittedName>
</protein>
<dbReference type="AlphaFoldDB" id="A0A6M4M3S8"/>
<sequence>MADTHAATTNFLNALEKIPVIIDQYRKKNEVLGQEIPQLEAIAGKEWKKENELKRLKSELAALDRKIL</sequence>
<accession>A0A6M4M3S8</accession>
<proteinExistence type="predicted"/>
<evidence type="ECO:0000256" key="1">
    <source>
        <dbReference type="SAM" id="Coils"/>
    </source>
</evidence>
<gene>
    <name evidence="2" type="ORF">GKD17_16930</name>
</gene>
<organism evidence="2 3">
    <name type="scientific">Phocaeicola dorei</name>
    <dbReference type="NCBI Taxonomy" id="357276"/>
    <lineage>
        <taxon>Bacteria</taxon>
        <taxon>Pseudomonadati</taxon>
        <taxon>Bacteroidota</taxon>
        <taxon>Bacteroidia</taxon>
        <taxon>Bacteroidales</taxon>
        <taxon>Bacteroidaceae</taxon>
        <taxon>Phocaeicola</taxon>
    </lineage>
</organism>
<dbReference type="EMBL" id="CP046176">
    <property type="protein sequence ID" value="QJR77941.1"/>
    <property type="molecule type" value="Genomic_DNA"/>
</dbReference>
<dbReference type="Proteomes" id="UP000500949">
    <property type="component" value="Chromosome"/>
</dbReference>
<reference evidence="2 3" key="1">
    <citation type="submission" date="2019-11" db="EMBL/GenBank/DDBJ databases">
        <title>Complete genome sequence of Bacteroides dorei DSM 17855.</title>
        <authorList>
            <person name="Russell J.T."/>
        </authorList>
    </citation>
    <scope>NUCLEOTIDE SEQUENCE [LARGE SCALE GENOMIC DNA]</scope>
    <source>
        <strain evidence="2 3">DSM 17855</strain>
    </source>
</reference>